<evidence type="ECO:0000259" key="1">
    <source>
        <dbReference type="Pfam" id="PF05598"/>
    </source>
</evidence>
<proteinExistence type="predicted"/>
<dbReference type="Pfam" id="PF05598">
    <property type="entry name" value="DUF772"/>
    <property type="match status" value="1"/>
</dbReference>
<dbReference type="InterPro" id="IPR008490">
    <property type="entry name" value="Transposase_InsH_N"/>
</dbReference>
<name>A0A2D0LCA5_9GAMM</name>
<reference evidence="2 3" key="1">
    <citation type="journal article" date="2017" name="Nat. Microbiol.">
        <title>Natural product diversity associated with the nematode symbionts Photorhabdus and Xenorhabdus.</title>
        <authorList>
            <person name="Tobias N.J."/>
            <person name="Wolff H."/>
            <person name="Djahanschiri B."/>
            <person name="Grundmann F."/>
            <person name="Kronenwerth M."/>
            <person name="Shi Y.M."/>
            <person name="Simonyi S."/>
            <person name="Grun P."/>
            <person name="Shapiro-Ilan D."/>
            <person name="Pidot S.J."/>
            <person name="Stinear T.P."/>
            <person name="Ebersberger I."/>
            <person name="Bode H.B."/>
        </authorList>
    </citation>
    <scope>NUCLEOTIDE SEQUENCE [LARGE SCALE GENOMIC DNA]</scope>
    <source>
        <strain evidence="2 3">DSM 17907</strain>
    </source>
</reference>
<accession>A0A2D0LCA5</accession>
<feature type="domain" description="Transposase InsH N-terminal" evidence="1">
    <location>
        <begin position="7"/>
        <end position="63"/>
    </location>
</feature>
<evidence type="ECO:0000313" key="2">
    <source>
        <dbReference type="EMBL" id="PHM73273.1"/>
    </source>
</evidence>
<dbReference type="AlphaFoldDB" id="A0A2D0LCA5"/>
<protein>
    <submittedName>
        <fullName evidence="2">Transposase</fullName>
    </submittedName>
</protein>
<dbReference type="RefSeq" id="WP_208615239.1">
    <property type="nucleotide sequence ID" value="NZ_CAWNOR010000024.1"/>
</dbReference>
<organism evidence="2 3">
    <name type="scientific">Xenorhabdus kozodoii</name>
    <dbReference type="NCBI Taxonomy" id="351676"/>
    <lineage>
        <taxon>Bacteria</taxon>
        <taxon>Pseudomonadati</taxon>
        <taxon>Pseudomonadota</taxon>
        <taxon>Gammaproteobacteria</taxon>
        <taxon>Enterobacterales</taxon>
        <taxon>Morganellaceae</taxon>
        <taxon>Xenorhabdus</taxon>
    </lineage>
</organism>
<dbReference type="EMBL" id="NJCX01000012">
    <property type="protein sequence ID" value="PHM73273.1"/>
    <property type="molecule type" value="Genomic_DNA"/>
</dbReference>
<gene>
    <name evidence="2" type="ORF">Xkoz_01926</name>
</gene>
<evidence type="ECO:0000313" key="3">
    <source>
        <dbReference type="Proteomes" id="UP000221101"/>
    </source>
</evidence>
<dbReference type="Proteomes" id="UP000221101">
    <property type="component" value="Unassembled WGS sequence"/>
</dbReference>
<comment type="caution">
    <text evidence="2">The sequence shown here is derived from an EMBL/GenBank/DDBJ whole genome shotgun (WGS) entry which is preliminary data.</text>
</comment>
<sequence length="75" mass="8964">MPRIVSSKGGRTPFPTEMMVRIIILKHFHHLSDEKMEYQLLERMSWQRFCRLTDVINIRPTSETLKKLSAFLMLE</sequence>
<keyword evidence="3" id="KW-1185">Reference proteome</keyword>